<sequence>MTTGADDSGADPRTARSRRRLLDAAATLLESGGPEAVTIEAVTRLSKVARTTLYRHFASARQLRAATLERLLPPVIETAPPGGLRDGLVTSLVRQAAIIDEAPLHMSGLAWLATADRDSGADGATDSLRTRLIEQYRAPFDRVLETPEARARLGDFDRTRALAQLLGPIVFAKLVGLETTTPEDCARLVDDFLIARDAERERERRSSAS</sequence>
<proteinExistence type="predicted"/>
<dbReference type="SUPFAM" id="SSF46689">
    <property type="entry name" value="Homeodomain-like"/>
    <property type="match status" value="1"/>
</dbReference>
<evidence type="ECO:0000313" key="4">
    <source>
        <dbReference type="EMBL" id="MBF6354320.1"/>
    </source>
</evidence>
<dbReference type="InterPro" id="IPR050109">
    <property type="entry name" value="HTH-type_TetR-like_transc_reg"/>
</dbReference>
<feature type="DNA-binding region" description="H-T-H motif" evidence="2">
    <location>
        <begin position="38"/>
        <end position="57"/>
    </location>
</feature>
<dbReference type="EMBL" id="JADLQN010000001">
    <property type="protein sequence ID" value="MBF6354320.1"/>
    <property type="molecule type" value="Genomic_DNA"/>
</dbReference>
<dbReference type="InterPro" id="IPR009057">
    <property type="entry name" value="Homeodomain-like_sf"/>
</dbReference>
<dbReference type="InterPro" id="IPR036271">
    <property type="entry name" value="Tet_transcr_reg_TetR-rel_C_sf"/>
</dbReference>
<dbReference type="SUPFAM" id="SSF48498">
    <property type="entry name" value="Tetracyclin repressor-like, C-terminal domain"/>
    <property type="match status" value="1"/>
</dbReference>
<keyword evidence="1 2" id="KW-0238">DNA-binding</keyword>
<reference evidence="4 5" key="1">
    <citation type="submission" date="2020-10" db="EMBL/GenBank/DDBJ databases">
        <title>Identification of Nocardia species via Next-generation sequencing and recognition of intraspecies genetic diversity.</title>
        <authorList>
            <person name="Li P."/>
            <person name="Li P."/>
            <person name="Lu B."/>
        </authorList>
    </citation>
    <scope>NUCLEOTIDE SEQUENCE [LARGE SCALE GENOMIC DNA]</scope>
    <source>
        <strain evidence="4 5">BJ06-0143</strain>
    </source>
</reference>
<evidence type="ECO:0000256" key="1">
    <source>
        <dbReference type="ARBA" id="ARBA00023125"/>
    </source>
</evidence>
<accession>A0ABS0D889</accession>
<dbReference type="PROSITE" id="PS50977">
    <property type="entry name" value="HTH_TETR_2"/>
    <property type="match status" value="1"/>
</dbReference>
<dbReference type="InterPro" id="IPR001647">
    <property type="entry name" value="HTH_TetR"/>
</dbReference>
<gene>
    <name evidence="4" type="ORF">IU449_07160</name>
</gene>
<dbReference type="RefSeq" id="WP_195001103.1">
    <property type="nucleotide sequence ID" value="NZ_JADLQN010000001.1"/>
</dbReference>
<organism evidence="4 5">
    <name type="scientific">Nocardia higoensis</name>
    <dbReference type="NCBI Taxonomy" id="228599"/>
    <lineage>
        <taxon>Bacteria</taxon>
        <taxon>Bacillati</taxon>
        <taxon>Actinomycetota</taxon>
        <taxon>Actinomycetes</taxon>
        <taxon>Mycobacteriales</taxon>
        <taxon>Nocardiaceae</taxon>
        <taxon>Nocardia</taxon>
    </lineage>
</organism>
<evidence type="ECO:0000256" key="2">
    <source>
        <dbReference type="PROSITE-ProRule" id="PRU00335"/>
    </source>
</evidence>
<protein>
    <submittedName>
        <fullName evidence="4">TetR/AcrR family transcriptional regulator</fullName>
    </submittedName>
</protein>
<dbReference type="PANTHER" id="PTHR30055">
    <property type="entry name" value="HTH-TYPE TRANSCRIPTIONAL REGULATOR RUTR"/>
    <property type="match status" value="1"/>
</dbReference>
<evidence type="ECO:0000259" key="3">
    <source>
        <dbReference type="PROSITE" id="PS50977"/>
    </source>
</evidence>
<dbReference type="Proteomes" id="UP000707731">
    <property type="component" value="Unassembled WGS sequence"/>
</dbReference>
<feature type="domain" description="HTH tetR-type" evidence="3">
    <location>
        <begin position="15"/>
        <end position="75"/>
    </location>
</feature>
<dbReference type="Pfam" id="PF00440">
    <property type="entry name" value="TetR_N"/>
    <property type="match status" value="1"/>
</dbReference>
<comment type="caution">
    <text evidence="4">The sequence shown here is derived from an EMBL/GenBank/DDBJ whole genome shotgun (WGS) entry which is preliminary data.</text>
</comment>
<evidence type="ECO:0000313" key="5">
    <source>
        <dbReference type="Proteomes" id="UP000707731"/>
    </source>
</evidence>
<dbReference type="Gene3D" id="1.10.357.10">
    <property type="entry name" value="Tetracycline Repressor, domain 2"/>
    <property type="match status" value="1"/>
</dbReference>
<name>A0ABS0D889_9NOCA</name>
<dbReference type="Gene3D" id="1.10.10.60">
    <property type="entry name" value="Homeodomain-like"/>
    <property type="match status" value="1"/>
</dbReference>
<dbReference type="PANTHER" id="PTHR30055:SF209">
    <property type="entry name" value="POSSIBLE TRANSCRIPTIONAL REGULATORY PROTEIN (PROBABLY TETR-FAMILY)"/>
    <property type="match status" value="1"/>
</dbReference>
<keyword evidence="5" id="KW-1185">Reference proteome</keyword>